<dbReference type="KEGG" id="vg:18266214"/>
<gene>
    <name evidence="2" type="ORF">pv_186</name>
</gene>
<proteinExistence type="predicted"/>
<accession>W5S4R6</accession>
<organism evidence="2 3">
    <name type="scientific">Pithovirus sibericum</name>
    <dbReference type="NCBI Taxonomy" id="1450746"/>
    <lineage>
        <taxon>Viruses</taxon>
        <taxon>Pithoviruses</taxon>
        <taxon>Orthopithovirinae</taxon>
        <taxon>Alphapithovirus</taxon>
        <taxon>Alphapithovirus sibericum</taxon>
    </lineage>
</organism>
<evidence type="ECO:0000313" key="2">
    <source>
        <dbReference type="EMBL" id="AHH01753.1"/>
    </source>
</evidence>
<dbReference type="GeneID" id="18266214"/>
<reference evidence="2 3" key="1">
    <citation type="journal article" date="2014" name="Proc. Natl. Acad. Sci. U.S.A.">
        <title>Thirty-thousand-year-old distant relative of giant icosahedral DNA viruses with a pandoravirus morphology.</title>
        <authorList>
            <person name="Legendre M."/>
            <person name="Bartoli J."/>
            <person name="Shmakova L."/>
            <person name="Jeudy S."/>
            <person name="Labadie K."/>
            <person name="Adrait A."/>
            <person name="Lescot M."/>
            <person name="Poirot O."/>
            <person name="Bertaux L."/>
            <person name="Bruley C."/>
            <person name="Coute Y."/>
            <person name="Rivkina E."/>
            <person name="Abergel C."/>
            <person name="Claverie J.M."/>
        </authorList>
    </citation>
    <scope>NUCLEOTIDE SEQUENCE [LARGE SCALE GENOMIC DNA]</scope>
    <source>
        <strain evidence="2">P1084-T</strain>
    </source>
</reference>
<keyword evidence="1" id="KW-0175">Coiled coil</keyword>
<feature type="coiled-coil region" evidence="1">
    <location>
        <begin position="3"/>
        <end position="37"/>
    </location>
</feature>
<sequence length="157" mass="18554">MEILQFKQRRQEAQENLRKAQIEAKRCEDELASFTLSVSFLIGFENEEWAIQSTESSNRYNPTSPWETPKDLTQYVIERIPEHFSLLLKHLSVRTPTIYGQTYLNKNEQLPAICITVNKTYGKNFVSFIHKKDERCIFDLTEYLNEVFEKIINKEQA</sequence>
<name>W5S4R6_9VIRU</name>
<protein>
    <submittedName>
        <fullName evidence="2">Uncharacterized protein</fullName>
    </submittedName>
</protein>
<keyword evidence="3" id="KW-1185">Reference proteome</keyword>
<dbReference type="RefSeq" id="YP_009001088.1">
    <property type="nucleotide sequence ID" value="NC_023423.1"/>
</dbReference>
<evidence type="ECO:0000256" key="1">
    <source>
        <dbReference type="SAM" id="Coils"/>
    </source>
</evidence>
<evidence type="ECO:0000313" key="3">
    <source>
        <dbReference type="Proteomes" id="UP000202176"/>
    </source>
</evidence>
<dbReference type="EMBL" id="KF740664">
    <property type="protein sequence ID" value="AHH01753.1"/>
    <property type="molecule type" value="Genomic_DNA"/>
</dbReference>
<dbReference type="Proteomes" id="UP000202176">
    <property type="component" value="Segment"/>
</dbReference>